<evidence type="ECO:0000256" key="1">
    <source>
        <dbReference type="SAM" id="MobiDB-lite"/>
    </source>
</evidence>
<comment type="caution">
    <text evidence="2">The sequence shown here is derived from an EMBL/GenBank/DDBJ whole genome shotgun (WGS) entry which is preliminary data.</text>
</comment>
<reference evidence="2 3" key="1">
    <citation type="submission" date="2020-08" db="EMBL/GenBank/DDBJ databases">
        <authorList>
            <person name="Koutsovoulos G."/>
            <person name="Danchin GJ E."/>
        </authorList>
    </citation>
    <scope>NUCLEOTIDE SEQUENCE [LARGE SCALE GENOMIC DNA]</scope>
</reference>
<evidence type="ECO:0000313" key="3">
    <source>
        <dbReference type="Proteomes" id="UP000580250"/>
    </source>
</evidence>
<organism evidence="2 3">
    <name type="scientific">Meloidogyne enterolobii</name>
    <name type="common">Root-knot nematode worm</name>
    <name type="synonym">Meloidogyne mayaguensis</name>
    <dbReference type="NCBI Taxonomy" id="390850"/>
    <lineage>
        <taxon>Eukaryota</taxon>
        <taxon>Metazoa</taxon>
        <taxon>Ecdysozoa</taxon>
        <taxon>Nematoda</taxon>
        <taxon>Chromadorea</taxon>
        <taxon>Rhabditida</taxon>
        <taxon>Tylenchina</taxon>
        <taxon>Tylenchomorpha</taxon>
        <taxon>Tylenchoidea</taxon>
        <taxon>Meloidogynidae</taxon>
        <taxon>Meloidogyninae</taxon>
        <taxon>Meloidogyne</taxon>
    </lineage>
</organism>
<feature type="compositionally biased region" description="Polar residues" evidence="1">
    <location>
        <begin position="41"/>
        <end position="61"/>
    </location>
</feature>
<accession>A0A6V7Y2H5</accession>
<gene>
    <name evidence="2" type="ORF">MENT_LOCUS58853</name>
</gene>
<feature type="compositionally biased region" description="Low complexity" evidence="1">
    <location>
        <begin position="16"/>
        <end position="26"/>
    </location>
</feature>
<feature type="compositionally biased region" description="Low complexity" evidence="1">
    <location>
        <begin position="100"/>
        <end position="117"/>
    </location>
</feature>
<dbReference type="EMBL" id="CAJEWN010002733">
    <property type="protein sequence ID" value="CAD2205067.1"/>
    <property type="molecule type" value="Genomic_DNA"/>
</dbReference>
<proteinExistence type="predicted"/>
<protein>
    <submittedName>
        <fullName evidence="2">Uncharacterized protein</fullName>
    </submittedName>
</protein>
<dbReference type="Proteomes" id="UP000580250">
    <property type="component" value="Unassembled WGS sequence"/>
</dbReference>
<name>A0A6V7Y2H5_MELEN</name>
<dbReference type="AlphaFoldDB" id="A0A6V7Y2H5"/>
<evidence type="ECO:0000313" key="2">
    <source>
        <dbReference type="EMBL" id="CAD2205067.1"/>
    </source>
</evidence>
<sequence>MHVLQTGKNIKEKQTPKQQKQTTAKQLHSPPDSKPRRLSMKSHTSSESNVLPAGMSNQFVPLSSPDEIKNQQRTQLLRPTSIGPLLKIRHIERDINKNIPTPSTSSLQSTSLSLKQQPVERQNRAKSPSKMIKSIHSVR</sequence>
<feature type="region of interest" description="Disordered" evidence="1">
    <location>
        <begin position="1"/>
        <end position="139"/>
    </location>
</feature>